<dbReference type="Proteomes" id="UP000078532">
    <property type="component" value="Unassembled WGS sequence"/>
</dbReference>
<dbReference type="CDD" id="cd00446">
    <property type="entry name" value="GrpE"/>
    <property type="match status" value="1"/>
</dbReference>
<keyword evidence="4 10" id="KW-0963">Cytoplasm</keyword>
<evidence type="ECO:0000256" key="1">
    <source>
        <dbReference type="ARBA" id="ARBA00004496"/>
    </source>
</evidence>
<dbReference type="GO" id="GO:0005737">
    <property type="term" value="C:cytoplasm"/>
    <property type="evidence" value="ECO:0007669"/>
    <property type="project" value="UniProtKB-SubCell"/>
</dbReference>
<dbReference type="Gene3D" id="3.90.20.20">
    <property type="match status" value="1"/>
</dbReference>
<dbReference type="InterPro" id="IPR013805">
    <property type="entry name" value="GrpE_CC"/>
</dbReference>
<evidence type="ECO:0000256" key="8">
    <source>
        <dbReference type="ARBA" id="ARBA00072274"/>
    </source>
</evidence>
<evidence type="ECO:0000256" key="4">
    <source>
        <dbReference type="ARBA" id="ARBA00022490"/>
    </source>
</evidence>
<evidence type="ECO:0000256" key="2">
    <source>
        <dbReference type="ARBA" id="ARBA00009054"/>
    </source>
</evidence>
<evidence type="ECO:0000256" key="3">
    <source>
        <dbReference type="ARBA" id="ARBA00011738"/>
    </source>
</evidence>
<dbReference type="PANTHER" id="PTHR21237:SF23">
    <property type="entry name" value="GRPE PROTEIN HOMOLOG, MITOCHONDRIAL"/>
    <property type="match status" value="1"/>
</dbReference>
<comment type="similarity">
    <text evidence="2 10 12">Belongs to the GrpE family.</text>
</comment>
<name>A0A1B7LFD6_9FIRM</name>
<evidence type="ECO:0000256" key="6">
    <source>
        <dbReference type="ARBA" id="ARBA00023186"/>
    </source>
</evidence>
<comment type="function">
    <text evidence="7 10 11">Participates actively in the response to hyperosmotic and heat shock by preventing the aggregation of stress-denatured proteins, in association with DnaK and GrpE. It is the nucleotide exchange factor for DnaK and may function as a thermosensor. Unfolded proteins bind initially to DnaJ; upon interaction with the DnaJ-bound protein, DnaK hydrolyzes its bound ATP, resulting in the formation of a stable complex. GrpE releases ADP from DnaK; ATP binding to DnaK triggers the release of the substrate protein, thus completing the reaction cycle. Several rounds of ATP-dependent interactions between DnaJ, DnaK and GrpE are required for fully efficient folding.</text>
</comment>
<dbReference type="GO" id="GO:0042803">
    <property type="term" value="F:protein homodimerization activity"/>
    <property type="evidence" value="ECO:0007669"/>
    <property type="project" value="InterPro"/>
</dbReference>
<evidence type="ECO:0000256" key="12">
    <source>
        <dbReference type="RuleBase" id="RU004478"/>
    </source>
</evidence>
<dbReference type="SUPFAM" id="SSF58014">
    <property type="entry name" value="Coiled-coil domain of nucleotide exchange factor GrpE"/>
    <property type="match status" value="1"/>
</dbReference>
<dbReference type="InterPro" id="IPR009012">
    <property type="entry name" value="GrpE_head"/>
</dbReference>
<dbReference type="InterPro" id="IPR000740">
    <property type="entry name" value="GrpE"/>
</dbReference>
<feature type="coiled-coil region" evidence="13">
    <location>
        <begin position="81"/>
        <end position="122"/>
    </location>
</feature>
<evidence type="ECO:0000256" key="7">
    <source>
        <dbReference type="ARBA" id="ARBA00053401"/>
    </source>
</evidence>
<keyword evidence="16" id="KW-1185">Reference proteome</keyword>
<protein>
    <recommendedName>
        <fullName evidence="8 10">Protein GrpE</fullName>
    </recommendedName>
    <alternativeName>
        <fullName evidence="9 10">HSP-70 cofactor</fullName>
    </alternativeName>
</protein>
<evidence type="ECO:0000256" key="13">
    <source>
        <dbReference type="SAM" id="Coils"/>
    </source>
</evidence>
<dbReference type="AlphaFoldDB" id="A0A1B7LFD6"/>
<gene>
    <name evidence="10" type="primary">grpE</name>
    <name evidence="15" type="ORF">A6M21_09110</name>
</gene>
<dbReference type="Pfam" id="PF01025">
    <property type="entry name" value="GrpE"/>
    <property type="match status" value="1"/>
</dbReference>
<dbReference type="GO" id="GO:0000774">
    <property type="term" value="F:adenyl-nucleotide exchange factor activity"/>
    <property type="evidence" value="ECO:0007669"/>
    <property type="project" value="InterPro"/>
</dbReference>
<dbReference type="PROSITE" id="PS01071">
    <property type="entry name" value="GRPE"/>
    <property type="match status" value="1"/>
</dbReference>
<dbReference type="FunFam" id="2.30.22.10:FF:000001">
    <property type="entry name" value="Protein GrpE"/>
    <property type="match status" value="1"/>
</dbReference>
<organism evidence="15 16">
    <name type="scientific">Desulfotomaculum copahuensis</name>
    <dbReference type="NCBI Taxonomy" id="1838280"/>
    <lineage>
        <taxon>Bacteria</taxon>
        <taxon>Bacillati</taxon>
        <taxon>Bacillota</taxon>
        <taxon>Clostridia</taxon>
        <taxon>Eubacteriales</taxon>
        <taxon>Desulfotomaculaceae</taxon>
        <taxon>Desulfotomaculum</taxon>
    </lineage>
</organism>
<keyword evidence="5 10" id="KW-0346">Stress response</keyword>
<dbReference type="OrthoDB" id="9812586at2"/>
<evidence type="ECO:0000256" key="5">
    <source>
        <dbReference type="ARBA" id="ARBA00023016"/>
    </source>
</evidence>
<accession>A0A1B7LFD6</accession>
<keyword evidence="6 10" id="KW-0143">Chaperone</keyword>
<feature type="region of interest" description="Disordered" evidence="14">
    <location>
        <begin position="1"/>
        <end position="78"/>
    </location>
</feature>
<dbReference type="STRING" id="1838280.A6M21_09110"/>
<dbReference type="GO" id="GO:0051087">
    <property type="term" value="F:protein-folding chaperone binding"/>
    <property type="evidence" value="ECO:0007669"/>
    <property type="project" value="InterPro"/>
</dbReference>
<reference evidence="15 16" key="1">
    <citation type="submission" date="2016-04" db="EMBL/GenBank/DDBJ databases">
        <authorList>
            <person name="Evans L.H."/>
            <person name="Alamgir A."/>
            <person name="Owens N."/>
            <person name="Weber N.D."/>
            <person name="Virtaneva K."/>
            <person name="Barbian K."/>
            <person name="Babar A."/>
            <person name="Rosenke K."/>
        </authorList>
    </citation>
    <scope>NUCLEOTIDE SEQUENCE [LARGE SCALE GENOMIC DNA]</scope>
    <source>
        <strain evidence="15 16">LMa1</strain>
    </source>
</reference>
<evidence type="ECO:0000256" key="14">
    <source>
        <dbReference type="SAM" id="MobiDB-lite"/>
    </source>
</evidence>
<comment type="subcellular location">
    <subcellularLocation>
        <location evidence="1 10">Cytoplasm</location>
    </subcellularLocation>
</comment>
<proteinExistence type="inferred from homology"/>
<comment type="subunit">
    <text evidence="3 10">Homodimer.</text>
</comment>
<evidence type="ECO:0000256" key="11">
    <source>
        <dbReference type="RuleBase" id="RU000639"/>
    </source>
</evidence>
<feature type="compositionally biased region" description="Low complexity" evidence="14">
    <location>
        <begin position="57"/>
        <end position="72"/>
    </location>
</feature>
<comment type="caution">
    <text evidence="15">The sequence shown here is derived from an EMBL/GenBank/DDBJ whole genome shotgun (WGS) entry which is preliminary data.</text>
</comment>
<dbReference type="SUPFAM" id="SSF51064">
    <property type="entry name" value="Head domain of nucleotide exchange factor GrpE"/>
    <property type="match status" value="1"/>
</dbReference>
<dbReference type="GO" id="GO:0051082">
    <property type="term" value="F:unfolded protein binding"/>
    <property type="evidence" value="ECO:0007669"/>
    <property type="project" value="TreeGrafter"/>
</dbReference>
<dbReference type="Gene3D" id="2.30.22.10">
    <property type="entry name" value="Head domain of nucleotide exchange factor GrpE"/>
    <property type="match status" value="1"/>
</dbReference>
<dbReference type="RefSeq" id="WP_066667803.1">
    <property type="nucleotide sequence ID" value="NZ_LYVF01000137.1"/>
</dbReference>
<evidence type="ECO:0000313" key="15">
    <source>
        <dbReference type="EMBL" id="OAT82302.1"/>
    </source>
</evidence>
<sequence length="238" mass="25750">MNVEDKERLPGGEDALQGGDRRSGGSPGDDDQTVAGTPQDSREKTGTAGGPDGAVPDATAGADTANAAGVVAETEQPVTDAAELERKLAEQAARAEDYYQRLVRLQADFENYRKRTQREREEFFKFAGEQVVTALLPVLDNLERALAAKDQDPAGVVAGVEMIHRQLQDVLAKEGLSPLKAVGEQFDPALHEAVMQEESTTACDNTVLEEFCRGYCFKDRLIRPAMVKVARSAKKTGE</sequence>
<dbReference type="HAMAP" id="MF_01151">
    <property type="entry name" value="GrpE"/>
    <property type="match status" value="1"/>
</dbReference>
<evidence type="ECO:0000256" key="10">
    <source>
        <dbReference type="HAMAP-Rule" id="MF_01151"/>
    </source>
</evidence>
<dbReference type="PRINTS" id="PR00773">
    <property type="entry name" value="GRPEPROTEIN"/>
</dbReference>
<dbReference type="EMBL" id="LYVF01000137">
    <property type="protein sequence ID" value="OAT82302.1"/>
    <property type="molecule type" value="Genomic_DNA"/>
</dbReference>
<dbReference type="PANTHER" id="PTHR21237">
    <property type="entry name" value="GRPE PROTEIN"/>
    <property type="match status" value="1"/>
</dbReference>
<feature type="compositionally biased region" description="Basic and acidic residues" evidence="14">
    <location>
        <begin position="1"/>
        <end position="11"/>
    </location>
</feature>
<dbReference type="NCBIfam" id="NF010738">
    <property type="entry name" value="PRK14140.1"/>
    <property type="match status" value="1"/>
</dbReference>
<dbReference type="GO" id="GO:0006457">
    <property type="term" value="P:protein folding"/>
    <property type="evidence" value="ECO:0007669"/>
    <property type="project" value="InterPro"/>
</dbReference>
<keyword evidence="13" id="KW-0175">Coiled coil</keyword>
<evidence type="ECO:0000256" key="9">
    <source>
        <dbReference type="ARBA" id="ARBA00076414"/>
    </source>
</evidence>
<evidence type="ECO:0000313" key="16">
    <source>
        <dbReference type="Proteomes" id="UP000078532"/>
    </source>
</evidence>